<protein>
    <submittedName>
        <fullName evidence="1">Uncharacterized protein</fullName>
    </submittedName>
</protein>
<comment type="caution">
    <text evidence="1">The sequence shown here is derived from an EMBL/GenBank/DDBJ whole genome shotgun (WGS) entry which is preliminary data.</text>
</comment>
<keyword evidence="2" id="KW-1185">Reference proteome</keyword>
<sequence length="60" mass="6984">MKTFVIYDQNGTIYAARYGEVDFIPNKLQVLYQEIPDEAMIDRVDLTDPQNPQISYTLLD</sequence>
<evidence type="ECO:0000313" key="2">
    <source>
        <dbReference type="Proteomes" id="UP000539052"/>
    </source>
</evidence>
<gene>
    <name evidence="1" type="ORF">G9470_17575</name>
</gene>
<evidence type="ECO:0000313" key="1">
    <source>
        <dbReference type="EMBL" id="NNJ31588.1"/>
    </source>
</evidence>
<dbReference type="RefSeq" id="WP_170822717.1">
    <property type="nucleotide sequence ID" value="NZ_JAAOXG010000039.1"/>
</dbReference>
<proteinExistence type="predicted"/>
<name>A0ABX1VT23_9FIRM</name>
<dbReference type="Proteomes" id="UP000539052">
    <property type="component" value="Unassembled WGS sequence"/>
</dbReference>
<organism evidence="1 2">
    <name type="scientific">Lacrimispora defluvii</name>
    <dbReference type="NCBI Taxonomy" id="2719233"/>
    <lineage>
        <taxon>Bacteria</taxon>
        <taxon>Bacillati</taxon>
        <taxon>Bacillota</taxon>
        <taxon>Clostridia</taxon>
        <taxon>Lachnospirales</taxon>
        <taxon>Lachnospiraceae</taxon>
        <taxon>Lacrimispora</taxon>
    </lineage>
</organism>
<accession>A0ABX1VT23</accession>
<dbReference type="EMBL" id="JAAOXG010000039">
    <property type="protein sequence ID" value="NNJ31588.1"/>
    <property type="molecule type" value="Genomic_DNA"/>
</dbReference>
<reference evidence="1 2" key="1">
    <citation type="submission" date="2020-03" db="EMBL/GenBank/DDBJ databases">
        <title>Genome Sequence of industrial isolate, B5A.</title>
        <authorList>
            <person name="Sharma S."/>
            <person name="Patil P.B."/>
            <person name="Korpole S."/>
        </authorList>
    </citation>
    <scope>NUCLEOTIDE SEQUENCE [LARGE SCALE GENOMIC DNA]</scope>
    <source>
        <strain evidence="1 2">PI-S10-B5A</strain>
    </source>
</reference>